<accession>A0A7E4VGJ2</accession>
<feature type="compositionally biased region" description="Basic residues" evidence="1">
    <location>
        <begin position="364"/>
        <end position="373"/>
    </location>
</feature>
<reference evidence="4" key="2">
    <citation type="submission" date="2020-10" db="UniProtKB">
        <authorList>
            <consortium name="WormBaseParasite"/>
        </authorList>
    </citation>
    <scope>IDENTIFICATION</scope>
</reference>
<feature type="region of interest" description="Disordered" evidence="1">
    <location>
        <begin position="94"/>
        <end position="131"/>
    </location>
</feature>
<keyword evidence="3" id="KW-1185">Reference proteome</keyword>
<dbReference type="WBParaSite" id="Pan_g20802.t1">
    <property type="protein sequence ID" value="Pan_g20802.t1"/>
    <property type="gene ID" value="Pan_g20802"/>
</dbReference>
<dbReference type="AlphaFoldDB" id="A0A7E4VGJ2"/>
<keyword evidence="2" id="KW-0472">Membrane</keyword>
<feature type="region of interest" description="Disordered" evidence="1">
    <location>
        <begin position="176"/>
        <end position="298"/>
    </location>
</feature>
<feature type="compositionally biased region" description="Polar residues" evidence="1">
    <location>
        <begin position="94"/>
        <end position="111"/>
    </location>
</feature>
<reference evidence="3" key="1">
    <citation type="journal article" date="2013" name="Genetics">
        <title>The draft genome and transcriptome of Panagrellus redivivus are shaped by the harsh demands of a free-living lifestyle.</title>
        <authorList>
            <person name="Srinivasan J."/>
            <person name="Dillman A.R."/>
            <person name="Macchietto M.G."/>
            <person name="Heikkinen L."/>
            <person name="Lakso M."/>
            <person name="Fracchia K.M."/>
            <person name="Antoshechkin I."/>
            <person name="Mortazavi A."/>
            <person name="Wong G."/>
            <person name="Sternberg P.W."/>
        </authorList>
    </citation>
    <scope>NUCLEOTIDE SEQUENCE [LARGE SCALE GENOMIC DNA]</scope>
    <source>
        <strain evidence="3">MT8872</strain>
    </source>
</reference>
<feature type="compositionally biased region" description="Gly residues" evidence="1">
    <location>
        <begin position="279"/>
        <end position="289"/>
    </location>
</feature>
<proteinExistence type="predicted"/>
<dbReference type="Proteomes" id="UP000492821">
    <property type="component" value="Unassembled WGS sequence"/>
</dbReference>
<keyword evidence="2" id="KW-0812">Transmembrane</keyword>
<feature type="compositionally biased region" description="Low complexity" evidence="1">
    <location>
        <begin position="214"/>
        <end position="245"/>
    </location>
</feature>
<sequence length="684" mass="75158">MSSHAGATSYTGGATESVASSSTRHNWILLNKHESISRKPTNQRVILHKPLLLPSPSSSPIPFRSQPARDALKRISSINRLNDRIRRRLQLQNAISDSSPSVSEEATTATITLEDDRDRPPPTPLSRGLSEASRLRANRVIDDSFRFISDEPSLTNVNTMTPGAKKRLIQHSLTTLHQMSPPPRPPSSSAAAALKRARTDPLGSRPSRGRSDATDSSSSSSPSSSQSSLGPSTSRGAPTATTTTDSRAKLSQTGLVHTIPIKMDVNRRRAESLDSGSDRVGGGVGGNGGSEHDPHPTPMTISEWQTPALSRRPSVGMHFHESSSSRIQEAPPPTPGHIHRREQSFNEARLPPPDYLTSPAPEKRRPRSVRRIPRKTPSLLRRDSYFYRKCDICFNQGGLSCPACGNGFNGRGFGGPPMAGRYNYLLQSRQQPRRQLSRHLDADWITNRRLRPMNGGIVRKASRVPSNLQHRFTAGPPPVTIEPYFDEADEDANDETSASGLADEMEPGIATTSASTKMQGYWSRTIPPRAPVAANVPGWGGIGGYGGYASSTSPRRHISERALNVEALQRHPSYLGYRRGPHIPLSYHQLQQLSSPTPASRQSTVIWPANAGPAWKSIDRRPRASPVFRYGKPLPKWLYDYDAYAEEQRTKEIERRRRKVIAIILIFLFFALIVAAGVVLAAVH</sequence>
<evidence type="ECO:0000256" key="2">
    <source>
        <dbReference type="SAM" id="Phobius"/>
    </source>
</evidence>
<evidence type="ECO:0000313" key="3">
    <source>
        <dbReference type="Proteomes" id="UP000492821"/>
    </source>
</evidence>
<feature type="region of interest" description="Disordered" evidence="1">
    <location>
        <begin position="314"/>
        <end position="373"/>
    </location>
</feature>
<keyword evidence="2" id="KW-1133">Transmembrane helix</keyword>
<name>A0A7E4VGJ2_PANRE</name>
<evidence type="ECO:0000313" key="4">
    <source>
        <dbReference type="WBParaSite" id="Pan_g20802.t1"/>
    </source>
</evidence>
<protein>
    <submittedName>
        <fullName evidence="4">RING-type domain-containing protein</fullName>
    </submittedName>
</protein>
<evidence type="ECO:0000256" key="1">
    <source>
        <dbReference type="SAM" id="MobiDB-lite"/>
    </source>
</evidence>
<feature type="transmembrane region" description="Helical" evidence="2">
    <location>
        <begin position="660"/>
        <end position="683"/>
    </location>
</feature>
<organism evidence="3 4">
    <name type="scientific">Panagrellus redivivus</name>
    <name type="common">Microworm</name>
    <dbReference type="NCBI Taxonomy" id="6233"/>
    <lineage>
        <taxon>Eukaryota</taxon>
        <taxon>Metazoa</taxon>
        <taxon>Ecdysozoa</taxon>
        <taxon>Nematoda</taxon>
        <taxon>Chromadorea</taxon>
        <taxon>Rhabditida</taxon>
        <taxon>Tylenchina</taxon>
        <taxon>Panagrolaimomorpha</taxon>
        <taxon>Panagrolaimoidea</taxon>
        <taxon>Panagrolaimidae</taxon>
        <taxon>Panagrellus</taxon>
    </lineage>
</organism>